<dbReference type="Proteomes" id="UP000007844">
    <property type="component" value="Chromosome"/>
</dbReference>
<dbReference type="eggNOG" id="COG1331">
    <property type="taxonomic scope" value="Bacteria"/>
</dbReference>
<keyword evidence="3" id="KW-1185">Reference proteome</keyword>
<organism evidence="2 3">
    <name type="scientific">Desulfocurvibacter africanus subsp. africanus str. Walvis Bay</name>
    <dbReference type="NCBI Taxonomy" id="690850"/>
    <lineage>
        <taxon>Bacteria</taxon>
        <taxon>Pseudomonadati</taxon>
        <taxon>Thermodesulfobacteriota</taxon>
        <taxon>Desulfovibrionia</taxon>
        <taxon>Desulfovibrionales</taxon>
        <taxon>Desulfovibrionaceae</taxon>
        <taxon>Desulfocurvibacter</taxon>
    </lineage>
</organism>
<dbReference type="PANTHER" id="PTHR42899:SF1">
    <property type="entry name" value="SPERMATOGENESIS-ASSOCIATED PROTEIN 20"/>
    <property type="match status" value="1"/>
</dbReference>
<dbReference type="InterPro" id="IPR036249">
    <property type="entry name" value="Thioredoxin-like_sf"/>
</dbReference>
<dbReference type="GO" id="GO:0005975">
    <property type="term" value="P:carbohydrate metabolic process"/>
    <property type="evidence" value="ECO:0007669"/>
    <property type="project" value="InterPro"/>
</dbReference>
<dbReference type="Gene3D" id="1.50.10.10">
    <property type="match status" value="1"/>
</dbReference>
<dbReference type="SUPFAM" id="SSF48208">
    <property type="entry name" value="Six-hairpin glycosidases"/>
    <property type="match status" value="1"/>
</dbReference>
<dbReference type="PIRSF" id="PIRSF006402">
    <property type="entry name" value="UCP006402_thioredoxin"/>
    <property type="match status" value="1"/>
</dbReference>
<dbReference type="HOGENOM" id="CLU_014051_4_1_7"/>
<sequence length="691" mass="78582">MAKHTNRLVGEKSPYLLQHAHNPVDWHPWGEEAFRTATEQDKPVFLSIGYSTCHWCHVMERESFEDDEVAKLLNEAFVCIKVDREERPDIDNVYMTVCQMMTGHGGWPLTVLMTPDKKPFFSGTYFPKSSLSGRMGLMELVPKVQDLWRTRREDLVQSADKVTEALRGLERPAVGGELGDSVLFKAERQLSERFDEAFGGFGGAPKFPTPHNLLLLLRMFRRTGNARNLAMVEKTLTTMRRGGIYDHLGYGFHRYSTDQRWLLPHFEKMLYDQAQLLMAYVEAYQLTRKPIYKRTAQEIVEYVRRDLQHPDGPFYSAEDADSEGEEGKFYVWSEKEIRSVLGKKADPFIRAYDILPEGNFLDEATHRRTGANVLHLQRPLDILAKELGMSELELETTLADQRRLLFHVRERRVRPLRDDKVLTDWNGLMIAALSMAAKALDEELFVRAATAAADFILSRMRKDGRLLHRFRDGEVAIEATLTDYAFLIWGLVELYEAGLDSRHLEAALDLTEIMNKQFWDPKDGGYYFTAESAEQLLVRQKDLFDGAIPSGNSVAMHVLLKLSRLTGRPNLANRAAAVARSAARQATEHPVGFTQLLCGVDFSIGPSAEVVIVGKRNAPETRAMLRKLHASYIPNKVLLLREEGDERMPALAPFTAELVMQDGKATAYVCRGFSCELPVTEPQAMMELLEY</sequence>
<dbReference type="KEGG" id="daf:Desaf_3768"/>
<evidence type="ECO:0000259" key="1">
    <source>
        <dbReference type="Pfam" id="PF03190"/>
    </source>
</evidence>
<feature type="domain" description="Spermatogenesis-associated protein 20-like TRX" evidence="1">
    <location>
        <begin position="5"/>
        <end position="166"/>
    </location>
</feature>
<reference evidence="2 3" key="1">
    <citation type="journal article" date="2011" name="J. Bacteriol.">
        <title>Genome sequence of the mercury-methylating and pleomorphic Desulfovibrio africanus Strain Walvis Bay.</title>
        <authorList>
            <person name="Brown S.D."/>
            <person name="Wall J.D."/>
            <person name="Kucken A.M."/>
            <person name="Gilmour C.C."/>
            <person name="Podar M."/>
            <person name="Brandt C.C."/>
            <person name="Teshima H."/>
            <person name="Detter J.C."/>
            <person name="Han C.S."/>
            <person name="Land M.L."/>
            <person name="Lucas S."/>
            <person name="Han J."/>
            <person name="Pennacchio L."/>
            <person name="Nolan M."/>
            <person name="Pitluck S."/>
            <person name="Woyke T."/>
            <person name="Goodwin L."/>
            <person name="Palumbo A.V."/>
            <person name="Elias D.A."/>
        </authorList>
    </citation>
    <scope>NUCLEOTIDE SEQUENCE [LARGE SCALE GENOMIC DNA]</scope>
    <source>
        <strain evidence="2 3">Walvis Bay</strain>
    </source>
</reference>
<name>F3Z015_DESAF</name>
<accession>F3Z015</accession>
<dbReference type="RefSeq" id="WP_014261640.1">
    <property type="nucleotide sequence ID" value="NC_016629.1"/>
</dbReference>
<dbReference type="EMBL" id="CP003221">
    <property type="protein sequence ID" value="EGJ52044.1"/>
    <property type="molecule type" value="Genomic_DNA"/>
</dbReference>
<dbReference type="STRING" id="690850.Desaf_3768"/>
<dbReference type="InterPro" id="IPR012341">
    <property type="entry name" value="6hp_glycosidase-like_sf"/>
</dbReference>
<dbReference type="InterPro" id="IPR004879">
    <property type="entry name" value="Ssp411-like_TRX"/>
</dbReference>
<proteinExistence type="predicted"/>
<evidence type="ECO:0000313" key="3">
    <source>
        <dbReference type="Proteomes" id="UP000007844"/>
    </source>
</evidence>
<dbReference type="Gene3D" id="3.40.30.10">
    <property type="entry name" value="Glutaredoxin"/>
    <property type="match status" value="1"/>
</dbReference>
<dbReference type="SUPFAM" id="SSF52833">
    <property type="entry name" value="Thioredoxin-like"/>
    <property type="match status" value="1"/>
</dbReference>
<dbReference type="Gene3D" id="1.50.10.20">
    <property type="match status" value="1"/>
</dbReference>
<dbReference type="AlphaFoldDB" id="F3Z015"/>
<protein>
    <recommendedName>
        <fullName evidence="1">Spermatogenesis-associated protein 20-like TRX domain-containing protein</fullName>
    </recommendedName>
</protein>
<gene>
    <name evidence="2" type="ORF">Desaf_3768</name>
</gene>
<dbReference type="InterPro" id="IPR024705">
    <property type="entry name" value="Ssp411"/>
</dbReference>
<evidence type="ECO:0000313" key="2">
    <source>
        <dbReference type="EMBL" id="EGJ52044.1"/>
    </source>
</evidence>
<dbReference type="InterPro" id="IPR008928">
    <property type="entry name" value="6-hairpin_glycosidase_sf"/>
</dbReference>
<dbReference type="PANTHER" id="PTHR42899">
    <property type="entry name" value="SPERMATOGENESIS-ASSOCIATED PROTEIN 20"/>
    <property type="match status" value="1"/>
</dbReference>
<dbReference type="Pfam" id="PF03190">
    <property type="entry name" value="Thioredox_DsbH"/>
    <property type="match status" value="1"/>
</dbReference>
<dbReference type="CDD" id="cd02955">
    <property type="entry name" value="SSP411"/>
    <property type="match status" value="1"/>
</dbReference>